<dbReference type="Pfam" id="PF00665">
    <property type="entry name" value="rve"/>
    <property type="match status" value="1"/>
</dbReference>
<dbReference type="GO" id="GO:0003964">
    <property type="term" value="F:RNA-directed DNA polymerase activity"/>
    <property type="evidence" value="ECO:0007669"/>
    <property type="project" value="UniProtKB-KW"/>
</dbReference>
<name>A0ABQ5FXY1_9ASTR</name>
<feature type="compositionally biased region" description="Low complexity" evidence="6">
    <location>
        <begin position="398"/>
        <end position="413"/>
    </location>
</feature>
<dbReference type="SUPFAM" id="SSF53098">
    <property type="entry name" value="Ribonuclease H-like"/>
    <property type="match status" value="1"/>
</dbReference>
<dbReference type="InterPro" id="IPR021109">
    <property type="entry name" value="Peptidase_aspartic_dom_sf"/>
</dbReference>
<dbReference type="SUPFAM" id="SSF50630">
    <property type="entry name" value="Acid proteases"/>
    <property type="match status" value="1"/>
</dbReference>
<dbReference type="Gene3D" id="1.10.340.70">
    <property type="match status" value="1"/>
</dbReference>
<dbReference type="InterPro" id="IPR050951">
    <property type="entry name" value="Retrovirus_Pol_polyprotein"/>
</dbReference>
<keyword evidence="5" id="KW-0511">Multifunctional enzyme</keyword>
<evidence type="ECO:0000313" key="9">
    <source>
        <dbReference type="Proteomes" id="UP001151760"/>
    </source>
</evidence>
<keyword evidence="9" id="KW-1185">Reference proteome</keyword>
<feature type="domain" description="Integrase catalytic" evidence="7">
    <location>
        <begin position="1009"/>
        <end position="1123"/>
    </location>
</feature>
<keyword evidence="1" id="KW-0808">Transferase</keyword>
<evidence type="ECO:0000256" key="6">
    <source>
        <dbReference type="SAM" id="MobiDB-lite"/>
    </source>
</evidence>
<dbReference type="CDD" id="cd01647">
    <property type="entry name" value="RT_LTR"/>
    <property type="match status" value="1"/>
</dbReference>
<evidence type="ECO:0000256" key="5">
    <source>
        <dbReference type="ARBA" id="ARBA00023268"/>
    </source>
</evidence>
<gene>
    <name evidence="8" type="ORF">Tco_1019104</name>
</gene>
<keyword evidence="4" id="KW-0378">Hydrolase</keyword>
<dbReference type="Gene3D" id="4.10.60.10">
    <property type="entry name" value="Zinc finger, CCHC-type"/>
    <property type="match status" value="1"/>
</dbReference>
<evidence type="ECO:0000256" key="2">
    <source>
        <dbReference type="ARBA" id="ARBA00022695"/>
    </source>
</evidence>
<dbReference type="InterPro" id="IPR000477">
    <property type="entry name" value="RT_dom"/>
</dbReference>
<dbReference type="InterPro" id="IPR012337">
    <property type="entry name" value="RNaseH-like_sf"/>
</dbReference>
<keyword evidence="8" id="KW-0695">RNA-directed DNA polymerase</keyword>
<dbReference type="Gene3D" id="2.40.70.10">
    <property type="entry name" value="Acid Proteases"/>
    <property type="match status" value="1"/>
</dbReference>
<dbReference type="Pfam" id="PF17921">
    <property type="entry name" value="Integrase_H2C2"/>
    <property type="match status" value="1"/>
</dbReference>
<dbReference type="InterPro" id="IPR043502">
    <property type="entry name" value="DNA/RNA_pol_sf"/>
</dbReference>
<dbReference type="Pfam" id="PF00078">
    <property type="entry name" value="RVT_1"/>
    <property type="match status" value="1"/>
</dbReference>
<dbReference type="CDD" id="cd00303">
    <property type="entry name" value="retropepsin_like"/>
    <property type="match status" value="1"/>
</dbReference>
<dbReference type="InterPro" id="IPR041588">
    <property type="entry name" value="Integrase_H2C2"/>
</dbReference>
<dbReference type="Pfam" id="PF03732">
    <property type="entry name" value="Retrotrans_gag"/>
    <property type="match status" value="1"/>
</dbReference>
<dbReference type="Gene3D" id="3.30.70.270">
    <property type="match status" value="1"/>
</dbReference>
<feature type="region of interest" description="Disordered" evidence="6">
    <location>
        <begin position="397"/>
        <end position="419"/>
    </location>
</feature>
<evidence type="ECO:0000259" key="7">
    <source>
        <dbReference type="PROSITE" id="PS50994"/>
    </source>
</evidence>
<reference evidence="8" key="1">
    <citation type="journal article" date="2022" name="Int. J. Mol. Sci.">
        <title>Draft Genome of Tanacetum Coccineum: Genomic Comparison of Closely Related Tanacetum-Family Plants.</title>
        <authorList>
            <person name="Yamashiro T."/>
            <person name="Shiraishi A."/>
            <person name="Nakayama K."/>
            <person name="Satake H."/>
        </authorList>
    </citation>
    <scope>NUCLEOTIDE SEQUENCE</scope>
</reference>
<keyword evidence="3" id="KW-0540">Nuclease</keyword>
<dbReference type="SUPFAM" id="SSF56672">
    <property type="entry name" value="DNA/RNA polymerases"/>
    <property type="match status" value="1"/>
</dbReference>
<dbReference type="InterPro" id="IPR005162">
    <property type="entry name" value="Retrotrans_gag_dom"/>
</dbReference>
<reference evidence="8" key="2">
    <citation type="submission" date="2022-01" db="EMBL/GenBank/DDBJ databases">
        <authorList>
            <person name="Yamashiro T."/>
            <person name="Shiraishi A."/>
            <person name="Satake H."/>
            <person name="Nakayama K."/>
        </authorList>
    </citation>
    <scope>NUCLEOTIDE SEQUENCE</scope>
</reference>
<sequence>MEEMLEEDTQRIFGYLIPREEVPIEVESLFTKFPVVDWKTCVLTENFMYYQVFRGDGSSKNYKVLSKMLEDFDRQDVEELYRLLKEKYSASRLEGYDLMLWGDLYTLFESDEEDEIWKNQHELRNSYDDRRRISIPLSQELLSKMLSKKLQVDHESSQAFELLRPLTNQIMKDLQLNVDALPPKKMSENHVEKSAFKKLVADSVFAVLEAQAANMANIDNTTRPREAPFERTESVFSRSNCTKDCKVKFATGTLTEEALSWWNSFAQPIRIEEAYKITWVEFKKLLIKKYCPRTEVQKMEDEFYHMTVKGNDLKTYVRRFHELATLCPITVPDSEKMMEVFIGGLPRSIKRNVTTSKPQTLKEAINIAQRLMDQVTKHTPVQVSSNHKRKFDDRITFNNNNYRNTNTNNRYNNHQPQQNRRQETFRAYAATLTENNKCTGNRPLCKKCTLHHIGPCIVKCNACNKVGHLTKNYRNKGPTTGSNLLPVTVTCHACGKKGHYSNQYRKTTNNNAQGRAYMLRDKNAHQDPNVVTGMFLLNQHLAKVLFDSEVDKSFVSISLASILNIPPITIDTFYDIEMADGNLVSTNTVIQGCTLTLLNQPFEIDLMLIKLDSFDVIIGMDWLSKYHARIICDEKVVHIPINVMEKKSDEKSLKDILVVREFIEVFPEDLPGLPLVRQVEFQIDLIPGAAPVARAPYRLAPSEMQELSNQLQELSDRGSSVYSKIDLRSGYHQLRVKDEDIPKTAFKTRYEHYEFLVMPFGLTNASTIFMDLMNHMCKPYLDKFVIVFIDDILIYSHNKEEHANHLRIILELLKKEKLYAKFSKSNFWIRIVQFLRHLIDSQGPPRLKQILEDCKKLCEAPILALPEGNDNFVVYCDASHQGLGAVLIQREKVIAYASRQLKPNEENYTTHDLELGAVHILDQKELNMRQRHWLELLADYDCEICYHPRKANVIANALIWKERIEPLRDLKKLYWWPNMKAIIAEYVGKCLTCLRVKAECQKPSGLLVQPEIPMWNWERITMDFITKLPKTSNGHDTIWVIVDRLTKSAHFIPTRETDSMETLKRLYIKEIVSRHGVPISIILDCNSHFTSRFWQSLQNDLGTQLDMSTAYHPETNRQSKRTI</sequence>
<dbReference type="PROSITE" id="PS50994">
    <property type="entry name" value="INTEGRASE"/>
    <property type="match status" value="1"/>
</dbReference>
<evidence type="ECO:0000256" key="1">
    <source>
        <dbReference type="ARBA" id="ARBA00022679"/>
    </source>
</evidence>
<keyword evidence="4" id="KW-0255">Endonuclease</keyword>
<evidence type="ECO:0000256" key="4">
    <source>
        <dbReference type="ARBA" id="ARBA00022759"/>
    </source>
</evidence>
<dbReference type="InterPro" id="IPR036397">
    <property type="entry name" value="RNaseH_sf"/>
</dbReference>
<protein>
    <submittedName>
        <fullName evidence="8">Reverse transcriptase domain-containing protein</fullName>
    </submittedName>
</protein>
<dbReference type="Pfam" id="PF17919">
    <property type="entry name" value="RT_RNaseH_2"/>
    <property type="match status" value="1"/>
</dbReference>
<dbReference type="Gene3D" id="3.10.10.10">
    <property type="entry name" value="HIV Type 1 Reverse Transcriptase, subunit A, domain 1"/>
    <property type="match status" value="1"/>
</dbReference>
<dbReference type="PANTHER" id="PTHR37984">
    <property type="entry name" value="PROTEIN CBG26694"/>
    <property type="match status" value="1"/>
</dbReference>
<dbReference type="InterPro" id="IPR041577">
    <property type="entry name" value="RT_RNaseH_2"/>
</dbReference>
<evidence type="ECO:0000313" key="8">
    <source>
        <dbReference type="EMBL" id="GJT67624.1"/>
    </source>
</evidence>
<proteinExistence type="predicted"/>
<comment type="caution">
    <text evidence="8">The sequence shown here is derived from an EMBL/GenBank/DDBJ whole genome shotgun (WGS) entry which is preliminary data.</text>
</comment>
<dbReference type="Pfam" id="PF08284">
    <property type="entry name" value="RVP_2"/>
    <property type="match status" value="1"/>
</dbReference>
<dbReference type="Proteomes" id="UP001151760">
    <property type="component" value="Unassembled WGS sequence"/>
</dbReference>
<dbReference type="Gene3D" id="3.30.420.10">
    <property type="entry name" value="Ribonuclease H-like superfamily/Ribonuclease H"/>
    <property type="match status" value="1"/>
</dbReference>
<accession>A0ABQ5FXY1</accession>
<dbReference type="EMBL" id="BQNB010017825">
    <property type="protein sequence ID" value="GJT67624.1"/>
    <property type="molecule type" value="Genomic_DNA"/>
</dbReference>
<dbReference type="InterPro" id="IPR043128">
    <property type="entry name" value="Rev_trsase/Diguanyl_cyclase"/>
</dbReference>
<dbReference type="InterPro" id="IPR001584">
    <property type="entry name" value="Integrase_cat-core"/>
</dbReference>
<organism evidence="8 9">
    <name type="scientific">Tanacetum coccineum</name>
    <dbReference type="NCBI Taxonomy" id="301880"/>
    <lineage>
        <taxon>Eukaryota</taxon>
        <taxon>Viridiplantae</taxon>
        <taxon>Streptophyta</taxon>
        <taxon>Embryophyta</taxon>
        <taxon>Tracheophyta</taxon>
        <taxon>Spermatophyta</taxon>
        <taxon>Magnoliopsida</taxon>
        <taxon>eudicotyledons</taxon>
        <taxon>Gunneridae</taxon>
        <taxon>Pentapetalae</taxon>
        <taxon>asterids</taxon>
        <taxon>campanulids</taxon>
        <taxon>Asterales</taxon>
        <taxon>Asteraceae</taxon>
        <taxon>Asteroideae</taxon>
        <taxon>Anthemideae</taxon>
        <taxon>Anthemidinae</taxon>
        <taxon>Tanacetum</taxon>
    </lineage>
</organism>
<evidence type="ECO:0000256" key="3">
    <source>
        <dbReference type="ARBA" id="ARBA00022722"/>
    </source>
</evidence>
<dbReference type="CDD" id="cd09274">
    <property type="entry name" value="RNase_HI_RT_Ty3"/>
    <property type="match status" value="1"/>
</dbReference>
<dbReference type="PANTHER" id="PTHR37984:SF5">
    <property type="entry name" value="PROTEIN NYNRIN-LIKE"/>
    <property type="match status" value="1"/>
</dbReference>
<keyword evidence="2" id="KW-0548">Nucleotidyltransferase</keyword>